<comment type="caution">
    <text evidence="3">The sequence shown here is derived from an EMBL/GenBank/DDBJ whole genome shotgun (WGS) entry which is preliminary data.</text>
</comment>
<dbReference type="AlphaFoldDB" id="A0A6V8N254"/>
<protein>
    <submittedName>
        <fullName evidence="3">Uncharacterized protein</fullName>
    </submittedName>
</protein>
<reference evidence="4" key="1">
    <citation type="submission" date="2020-06" db="EMBL/GenBank/DDBJ databases">
        <title>Draft genomic sequecing of Geomonas sp. Red745.</title>
        <authorList>
            <person name="Itoh H."/>
            <person name="Xu Z.X."/>
            <person name="Ushijima N."/>
            <person name="Masuda Y."/>
            <person name="Shiratori Y."/>
            <person name="Senoo K."/>
        </authorList>
    </citation>
    <scope>NUCLEOTIDE SEQUENCE [LARGE SCALE GENOMIC DNA]</scope>
    <source>
        <strain evidence="4">Red745</strain>
    </source>
</reference>
<sequence>MPHTIHLKRLLLALCCLALWGCGKANSQAPTLSAVGKHAANWLVEHRRVYQQDPASCTECHGADLTGGITKIDCFNQGGLASCHTGGHGPRRVPHALPFTAGSLHGPVAKANLVDCQVCHATAGGPGSNPRFNLVIGSLTAGCEASGCHNLNTPAQPEPNAAHPVPWTGHSSSGNQINACALCHGADFGGVASGGVGPACRSCHTSLALGTLPTPGTCVSCHGNPPATGSHAAHLAIAGIACASCHSGGGSGSANHGSGTVTLAFPSTLNAKSGTAAITGPKNCSAVSCHGGILTPVWGSTGSIAVATDCLKCHTDGTATPTNPPQYNSFRSGQHAFHLNTAGLACTDCHDMTVTVQGASHFSGLATTSFELAPSATMRSYLSYNATQQSCMPPVLAPNGNTAGACHSDRRSW</sequence>
<dbReference type="PANTHER" id="PTHR35038">
    <property type="entry name" value="DISSIMILATORY SULFITE REDUCTASE SIRA"/>
    <property type="match status" value="1"/>
</dbReference>
<dbReference type="SUPFAM" id="SSF48695">
    <property type="entry name" value="Multiheme cytochromes"/>
    <property type="match status" value="2"/>
</dbReference>
<name>A0A6V8N254_9BACT</name>
<dbReference type="Proteomes" id="UP000587586">
    <property type="component" value="Unassembled WGS sequence"/>
</dbReference>
<keyword evidence="4" id="KW-1185">Reference proteome</keyword>
<gene>
    <name evidence="3" type="ORF">GMLC_01570</name>
</gene>
<dbReference type="Gene3D" id="3.90.10.10">
    <property type="entry name" value="Cytochrome C3"/>
    <property type="match status" value="2"/>
</dbReference>
<keyword evidence="1 2" id="KW-0732">Signal</keyword>
<accession>A0A6V8N254</accession>
<proteinExistence type="predicted"/>
<dbReference type="PANTHER" id="PTHR35038:SF6">
    <property type="entry name" value="SURFACE LOCALIZED DECAHEME CYTOCHROME C LIPOPROTEIN"/>
    <property type="match status" value="1"/>
</dbReference>
<organism evidence="3 4">
    <name type="scientific">Geomonas limicola</name>
    <dbReference type="NCBI Taxonomy" id="2740186"/>
    <lineage>
        <taxon>Bacteria</taxon>
        <taxon>Pseudomonadati</taxon>
        <taxon>Thermodesulfobacteriota</taxon>
        <taxon>Desulfuromonadia</taxon>
        <taxon>Geobacterales</taxon>
        <taxon>Geobacteraceae</taxon>
        <taxon>Geomonas</taxon>
    </lineage>
</organism>
<feature type="chain" id="PRO_5028098297" evidence="2">
    <location>
        <begin position="26"/>
        <end position="413"/>
    </location>
</feature>
<dbReference type="RefSeq" id="WP_183359122.1">
    <property type="nucleotide sequence ID" value="NZ_BLXZ01000001.1"/>
</dbReference>
<dbReference type="InterPro" id="IPR036280">
    <property type="entry name" value="Multihaem_cyt_sf"/>
</dbReference>
<dbReference type="GO" id="GO:0016491">
    <property type="term" value="F:oxidoreductase activity"/>
    <property type="evidence" value="ECO:0007669"/>
    <property type="project" value="TreeGrafter"/>
</dbReference>
<evidence type="ECO:0000256" key="1">
    <source>
        <dbReference type="ARBA" id="ARBA00022729"/>
    </source>
</evidence>
<dbReference type="InterPro" id="IPR051829">
    <property type="entry name" value="Multiheme_Cytochr_ET"/>
</dbReference>
<evidence type="ECO:0000256" key="2">
    <source>
        <dbReference type="SAM" id="SignalP"/>
    </source>
</evidence>
<evidence type="ECO:0000313" key="4">
    <source>
        <dbReference type="Proteomes" id="UP000587586"/>
    </source>
</evidence>
<evidence type="ECO:0000313" key="3">
    <source>
        <dbReference type="EMBL" id="GFO66578.1"/>
    </source>
</evidence>
<feature type="signal peptide" evidence="2">
    <location>
        <begin position="1"/>
        <end position="25"/>
    </location>
</feature>
<dbReference type="EMBL" id="BLXZ01000001">
    <property type="protein sequence ID" value="GFO66578.1"/>
    <property type="molecule type" value="Genomic_DNA"/>
</dbReference>